<gene>
    <name evidence="1" type="ORF">L5515_008210</name>
</gene>
<accession>A0AAE9F6U6</accession>
<keyword evidence="2" id="KW-1185">Reference proteome</keyword>
<name>A0AAE9F6U6_CAEBR</name>
<organism evidence="1 2">
    <name type="scientific">Caenorhabditis briggsae</name>
    <dbReference type="NCBI Taxonomy" id="6238"/>
    <lineage>
        <taxon>Eukaryota</taxon>
        <taxon>Metazoa</taxon>
        <taxon>Ecdysozoa</taxon>
        <taxon>Nematoda</taxon>
        <taxon>Chromadorea</taxon>
        <taxon>Rhabditida</taxon>
        <taxon>Rhabditina</taxon>
        <taxon>Rhabditomorpha</taxon>
        <taxon>Rhabditoidea</taxon>
        <taxon>Rhabditidae</taxon>
        <taxon>Peloderinae</taxon>
        <taxon>Caenorhabditis</taxon>
    </lineage>
</organism>
<evidence type="ECO:0000313" key="2">
    <source>
        <dbReference type="Proteomes" id="UP000829354"/>
    </source>
</evidence>
<evidence type="ECO:0000313" key="1">
    <source>
        <dbReference type="EMBL" id="UMM35713.1"/>
    </source>
</evidence>
<dbReference type="AlphaFoldDB" id="A0AAE9F6U6"/>
<dbReference type="EMBL" id="CP092624">
    <property type="protein sequence ID" value="UMM35713.1"/>
    <property type="molecule type" value="Genomic_DNA"/>
</dbReference>
<reference evidence="1 2" key="1">
    <citation type="submission" date="2022-04" db="EMBL/GenBank/DDBJ databases">
        <title>Chromosome-level reference genomes for two strains of Caenorhabditis briggsae: an improved platform for comparative genomics.</title>
        <authorList>
            <person name="Stevens L."/>
            <person name="Andersen E."/>
        </authorList>
    </citation>
    <scope>NUCLEOTIDE SEQUENCE [LARGE SCALE GENOMIC DNA]</scope>
    <source>
        <strain evidence="1">VX34</strain>
        <tissue evidence="1">Whole-organism</tissue>
    </source>
</reference>
<protein>
    <submittedName>
        <fullName evidence="1">Uncharacterized protein</fullName>
    </submittedName>
</protein>
<dbReference type="Proteomes" id="UP000829354">
    <property type="component" value="Chromosome V"/>
</dbReference>
<sequence length="91" mass="10062">MVQIGKIPALDTVRADLSTDISCGKLPDPDSFYATCRDFAELDEDGGTSFDVRPPRGACRDGVVVYHRRSELARDVQLGRYAFFPTVIRAP</sequence>
<proteinExistence type="predicted"/>